<dbReference type="STRING" id="1176198.SAMN05444716_105402"/>
<dbReference type="PANTHER" id="PTHR11895:SF7">
    <property type="entry name" value="GLUTAMYL-TRNA(GLN) AMIDOTRANSFERASE SUBUNIT A, MITOCHONDRIAL"/>
    <property type="match status" value="1"/>
</dbReference>
<dbReference type="AlphaFoldDB" id="A0A1I6UAB2"/>
<dbReference type="GO" id="GO:0016740">
    <property type="term" value="F:transferase activity"/>
    <property type="evidence" value="ECO:0007669"/>
    <property type="project" value="UniProtKB-KW"/>
</dbReference>
<dbReference type="Gene3D" id="3.90.1300.10">
    <property type="entry name" value="Amidase signature (AS) domain"/>
    <property type="match status" value="1"/>
</dbReference>
<comment type="similarity">
    <text evidence="1">Belongs to the amidase family.</text>
</comment>
<dbReference type="InterPro" id="IPR000120">
    <property type="entry name" value="Amidase"/>
</dbReference>
<dbReference type="SUPFAM" id="SSF75304">
    <property type="entry name" value="Amidase signature (AS) enzymes"/>
    <property type="match status" value="1"/>
</dbReference>
<evidence type="ECO:0000256" key="2">
    <source>
        <dbReference type="SAM" id="MobiDB-lite"/>
    </source>
</evidence>
<gene>
    <name evidence="4" type="ORF">SAMN05444716_105402</name>
</gene>
<evidence type="ECO:0000313" key="5">
    <source>
        <dbReference type="Proteomes" id="UP000198873"/>
    </source>
</evidence>
<protein>
    <submittedName>
        <fullName evidence="4">Aspartyl-tRNA(Asn)/glutamyl-tRNA(Gln) amidotransferase subunit A</fullName>
    </submittedName>
</protein>
<evidence type="ECO:0000256" key="1">
    <source>
        <dbReference type="ARBA" id="ARBA00009199"/>
    </source>
</evidence>
<feature type="region of interest" description="Disordered" evidence="2">
    <location>
        <begin position="155"/>
        <end position="187"/>
    </location>
</feature>
<feature type="domain" description="Amidase" evidence="3">
    <location>
        <begin position="51"/>
        <end position="481"/>
    </location>
</feature>
<dbReference type="Pfam" id="PF01425">
    <property type="entry name" value="Amidase"/>
    <property type="match status" value="1"/>
</dbReference>
<dbReference type="EMBL" id="FPAB01000005">
    <property type="protein sequence ID" value="SFS98352.1"/>
    <property type="molecule type" value="Genomic_DNA"/>
</dbReference>
<keyword evidence="4" id="KW-0808">Transferase</keyword>
<sequence length="516" mass="53510">MTTTDGDPTGRTGPTTAPEPTGATGPTELTGLTATELTAAYASGELSPVAVTRAVLERSEAVQDELNAFVLLDHDGALEQARAAEHRWHSGTPAGPVDGVPVTVKDILLLRGHPTLRGSAAVSAGGDWAEDAPAVARLRAAGAVFTGKTTTPEFGWKGVTDSPRHGATGNPYAPERTSGGSSGGSAAAVRAGAGPLSLGTDGGGSVRIPASFCGVFGLKPTYGRVALYPASAFGTLAHVGPLTPDARDAALLMDVIARPDPRDWSSLPATGGAHGFRTAVAEAEDTVRGLRVAYSPQLGFPGIPVEPAIAAAVRRVADRLADLGAVVEETDPPLPPLEQLREAFHVLWFAGAARVTEPFDERHRALLDPDLREICGQGARYGSLDYLAAVDVRMAAGRAMGGFHEAYDLLLTPTMPIAPFAAGVEVPADSGMTRWTEWTPFTYPFNMTQQPAASVPCGLDTDGLPIGAQLVAARHADELVLAVAHALDACGATRIEGPYARRKLSDSPIAPARQRS</sequence>
<organism evidence="4 5">
    <name type="scientific">Streptomyces harbinensis</name>
    <dbReference type="NCBI Taxonomy" id="1176198"/>
    <lineage>
        <taxon>Bacteria</taxon>
        <taxon>Bacillati</taxon>
        <taxon>Actinomycetota</taxon>
        <taxon>Actinomycetes</taxon>
        <taxon>Kitasatosporales</taxon>
        <taxon>Streptomycetaceae</taxon>
        <taxon>Streptomyces</taxon>
    </lineage>
</organism>
<name>A0A1I6UAB2_9ACTN</name>
<dbReference type="NCBIfam" id="NF004815">
    <property type="entry name" value="PRK06169.1"/>
    <property type="match status" value="1"/>
</dbReference>
<evidence type="ECO:0000259" key="3">
    <source>
        <dbReference type="Pfam" id="PF01425"/>
    </source>
</evidence>
<keyword evidence="5" id="KW-1185">Reference proteome</keyword>
<dbReference type="PIRSF" id="PIRSF001221">
    <property type="entry name" value="Amidase_fungi"/>
    <property type="match status" value="1"/>
</dbReference>
<feature type="region of interest" description="Disordered" evidence="2">
    <location>
        <begin position="1"/>
        <end position="29"/>
    </location>
</feature>
<reference evidence="5" key="1">
    <citation type="submission" date="2016-10" db="EMBL/GenBank/DDBJ databases">
        <authorList>
            <person name="Varghese N."/>
            <person name="Submissions S."/>
        </authorList>
    </citation>
    <scope>NUCLEOTIDE SEQUENCE [LARGE SCALE GENOMIC DNA]</scope>
    <source>
        <strain evidence="5">CGMCC 4.7047</strain>
    </source>
</reference>
<dbReference type="Proteomes" id="UP000198873">
    <property type="component" value="Unassembled WGS sequence"/>
</dbReference>
<dbReference type="RefSeq" id="WP_093843546.1">
    <property type="nucleotide sequence ID" value="NZ_FPAB01000005.1"/>
</dbReference>
<proteinExistence type="inferred from homology"/>
<accession>A0A1I6UAB2</accession>
<dbReference type="InterPro" id="IPR036928">
    <property type="entry name" value="AS_sf"/>
</dbReference>
<dbReference type="InterPro" id="IPR023631">
    <property type="entry name" value="Amidase_dom"/>
</dbReference>
<evidence type="ECO:0000313" key="4">
    <source>
        <dbReference type="EMBL" id="SFS98352.1"/>
    </source>
</evidence>
<dbReference type="PANTHER" id="PTHR11895">
    <property type="entry name" value="TRANSAMIDASE"/>
    <property type="match status" value="1"/>
</dbReference>